<dbReference type="EMBL" id="PJRS01000011">
    <property type="protein sequence ID" value="PLR28037.1"/>
    <property type="molecule type" value="Genomic_DNA"/>
</dbReference>
<comment type="similarity">
    <text evidence="1">Belongs to the YciI family.</text>
</comment>
<dbReference type="Proteomes" id="UP000234479">
    <property type="component" value="Unassembled WGS sequence"/>
</dbReference>
<keyword evidence="4" id="KW-1185">Reference proteome</keyword>
<dbReference type="RefSeq" id="WP_101717234.1">
    <property type="nucleotide sequence ID" value="NZ_PJRS01000011.1"/>
</dbReference>
<reference evidence="3 4" key="1">
    <citation type="submission" date="2017-12" db="EMBL/GenBank/DDBJ databases">
        <title>The genome sequence of Caulobacter sp. 410.</title>
        <authorList>
            <person name="Gao J."/>
            <person name="Mao X."/>
            <person name="Sun J."/>
        </authorList>
    </citation>
    <scope>NUCLEOTIDE SEQUENCE [LARGE SCALE GENOMIC DNA]</scope>
    <source>
        <strain evidence="3 4">410</strain>
    </source>
</reference>
<organism evidence="3 4">
    <name type="scientific">Caulobacter zeae</name>
    <dbReference type="NCBI Taxonomy" id="2055137"/>
    <lineage>
        <taxon>Bacteria</taxon>
        <taxon>Pseudomonadati</taxon>
        <taxon>Pseudomonadota</taxon>
        <taxon>Alphaproteobacteria</taxon>
        <taxon>Caulobacterales</taxon>
        <taxon>Caulobacteraceae</taxon>
        <taxon>Caulobacter</taxon>
    </lineage>
</organism>
<dbReference type="Pfam" id="PF03795">
    <property type="entry name" value="YCII"/>
    <property type="match status" value="1"/>
</dbReference>
<protein>
    <recommendedName>
        <fullName evidence="2">YCII-related domain-containing protein</fullName>
    </recommendedName>
</protein>
<accession>A0A2N5DPR1</accession>
<comment type="caution">
    <text evidence="3">The sequence shown here is derived from an EMBL/GenBank/DDBJ whole genome shotgun (WGS) entry which is preliminary data.</text>
</comment>
<dbReference type="Gene3D" id="3.30.70.1060">
    <property type="entry name" value="Dimeric alpha+beta barrel"/>
    <property type="match status" value="1"/>
</dbReference>
<dbReference type="SUPFAM" id="SSF54909">
    <property type="entry name" value="Dimeric alpha+beta barrel"/>
    <property type="match status" value="1"/>
</dbReference>
<dbReference type="PANTHER" id="PTHR35174">
    <property type="entry name" value="BLL7171 PROTEIN-RELATED"/>
    <property type="match status" value="1"/>
</dbReference>
<proteinExistence type="inferred from homology"/>
<evidence type="ECO:0000313" key="3">
    <source>
        <dbReference type="EMBL" id="PLR28037.1"/>
    </source>
</evidence>
<dbReference type="InterPro" id="IPR005545">
    <property type="entry name" value="YCII"/>
</dbReference>
<dbReference type="InterPro" id="IPR011008">
    <property type="entry name" value="Dimeric_a/b-barrel"/>
</dbReference>
<feature type="domain" description="YCII-related" evidence="2">
    <location>
        <begin position="1"/>
        <end position="109"/>
    </location>
</feature>
<sequence>MKYMLLIYETEAHYAGETGRALLADVIAGHMRFTEELQAAGLDWSGSELAPTEAASTLTQDGVVHDGPFAETHEQLGGFYLVDVADHAAAVEWARKIPLSPGGKIEIRPAGDNCG</sequence>
<dbReference type="AlphaFoldDB" id="A0A2N5DPR1"/>
<evidence type="ECO:0000313" key="4">
    <source>
        <dbReference type="Proteomes" id="UP000234479"/>
    </source>
</evidence>
<dbReference type="PANTHER" id="PTHR35174:SF3">
    <property type="entry name" value="BLL7171 PROTEIN"/>
    <property type="match status" value="1"/>
</dbReference>
<gene>
    <name evidence="3" type="ORF">SGCZBJ_06750</name>
</gene>
<evidence type="ECO:0000256" key="1">
    <source>
        <dbReference type="ARBA" id="ARBA00007689"/>
    </source>
</evidence>
<name>A0A2N5DPR1_9CAUL</name>
<dbReference type="OrthoDB" id="9807535at2"/>
<evidence type="ECO:0000259" key="2">
    <source>
        <dbReference type="Pfam" id="PF03795"/>
    </source>
</evidence>